<reference evidence="2" key="3">
    <citation type="submission" date="2018-08" db="EMBL/GenBank/DDBJ databases">
        <title>Leveraging single-cell genomics to expand the Fungal Tree of Life.</title>
        <authorList>
            <consortium name="DOE Joint Genome Institute"/>
            <person name="Ahrendt S.R."/>
            <person name="Quandt C.A."/>
            <person name="Ciobanu D."/>
            <person name="Clum A."/>
            <person name="Salamov A."/>
            <person name="Andreopoulos B."/>
            <person name="Cheng J.-F."/>
            <person name="Woyke T."/>
            <person name="Pelin A."/>
            <person name="Henrissat B."/>
            <person name="Reynolds N."/>
            <person name="Benny G.L."/>
            <person name="Smith M.E."/>
            <person name="James T.Y."/>
            <person name="Grigoriev I.V."/>
        </authorList>
    </citation>
    <scope>NUCLEOTIDE SEQUENCE</scope>
    <source>
        <strain evidence="2">ATCC 52028</strain>
    </source>
</reference>
<reference evidence="3" key="2">
    <citation type="submission" date="2018-04" db="EMBL/GenBank/DDBJ databases">
        <title>Leveraging single-cell genomics to expand the Fungal Tree of Life.</title>
        <authorList>
            <consortium name="DOE Joint Genome Institute"/>
            <person name="Ahrendt S.R."/>
            <person name="Quandt C.A."/>
            <person name="Ciobanu D."/>
            <person name="Clum A."/>
            <person name="Salamov A."/>
            <person name="Andreopoulos B."/>
            <person name="Cheng J.-F."/>
            <person name="Woyke T."/>
            <person name="Pelin A."/>
            <person name="Henrissat B."/>
            <person name="Benny G.L."/>
            <person name="Smith M.E."/>
            <person name="James T.Y."/>
            <person name="Grigoriev I.V."/>
        </authorList>
    </citation>
    <scope>NUCLEOTIDE SEQUENCE</scope>
    <source>
        <strain evidence="3">ATCC 52028</strain>
    </source>
</reference>
<name>A0A4P9WW64_9FUNG</name>
<dbReference type="AlphaFoldDB" id="A0A4P9WW64"/>
<accession>A0A4P9WW64</accession>
<protein>
    <recommendedName>
        <fullName evidence="6">Extracellular membrane protein CFEM domain-containing protein</fullName>
    </recommendedName>
</protein>
<feature type="signal peptide" evidence="1">
    <location>
        <begin position="1"/>
        <end position="19"/>
    </location>
</feature>
<keyword evidence="1" id="KW-0732">Signal</keyword>
<evidence type="ECO:0000313" key="2">
    <source>
        <dbReference type="EMBL" id="RKO96765.1"/>
    </source>
</evidence>
<reference evidence="4 5" key="1">
    <citation type="journal article" date="2018" name="Nat. Microbiol.">
        <title>Leveraging single-cell genomics to expand the fungal tree of life.</title>
        <authorList>
            <person name="Ahrendt S.R."/>
            <person name="Quandt C.A."/>
            <person name="Ciobanu D."/>
            <person name="Clum A."/>
            <person name="Salamov A."/>
            <person name="Andreopoulos B."/>
            <person name="Cheng J.F."/>
            <person name="Woyke T."/>
            <person name="Pelin A."/>
            <person name="Henrissat B."/>
            <person name="Reynolds N.K."/>
            <person name="Benny G.L."/>
            <person name="Smith M.E."/>
            <person name="James T.Y."/>
            <person name="Grigoriev I.V."/>
        </authorList>
    </citation>
    <scope>NUCLEOTIDE SEQUENCE [LARGE SCALE GENOMIC DNA]</scope>
    <source>
        <strain evidence="4 5">ATCC 52028</strain>
    </source>
</reference>
<keyword evidence="5" id="KW-1185">Reference proteome</keyword>
<evidence type="ECO:0000256" key="1">
    <source>
        <dbReference type="SAM" id="SignalP"/>
    </source>
</evidence>
<dbReference type="EMBL" id="ML009639">
    <property type="protein sequence ID" value="RKO96765.1"/>
    <property type="molecule type" value="Genomic_DNA"/>
</dbReference>
<evidence type="ECO:0000313" key="4">
    <source>
        <dbReference type="Proteomes" id="UP000268535"/>
    </source>
</evidence>
<dbReference type="Proteomes" id="UP000268535">
    <property type="component" value="Unassembled WGS sequence"/>
</dbReference>
<evidence type="ECO:0008006" key="6">
    <source>
        <dbReference type="Google" id="ProtNLM"/>
    </source>
</evidence>
<organism evidence="2 4">
    <name type="scientific">Caulochytrium protostelioides</name>
    <dbReference type="NCBI Taxonomy" id="1555241"/>
    <lineage>
        <taxon>Eukaryota</taxon>
        <taxon>Fungi</taxon>
        <taxon>Fungi incertae sedis</taxon>
        <taxon>Chytridiomycota</taxon>
        <taxon>Chytridiomycota incertae sedis</taxon>
        <taxon>Chytridiomycetes</taxon>
        <taxon>Caulochytriales</taxon>
        <taxon>Caulochytriaceae</taxon>
        <taxon>Caulochytrium</taxon>
    </lineage>
</organism>
<feature type="chain" id="PRO_5036118869" description="Extracellular membrane protein CFEM domain-containing protein" evidence="1">
    <location>
        <begin position="20"/>
        <end position="170"/>
    </location>
</feature>
<sequence>MYASTLSLAVLAAAALVHADVTQFNQGCPADNVPTFDRCIEDAGINASNPTVDALCLTPPNGMSADQCRCTKLTMLNICYRNSCPDAVMSTTYKALADTACSVSGVTTPVAGTFVPVTATASGTSATATTGSGSGSSSQAKSGAAGFTGLVQQLVMPALISLGGLAGLVL</sequence>
<dbReference type="EMBL" id="ML014363">
    <property type="protein sequence ID" value="RKO98787.1"/>
    <property type="molecule type" value="Genomic_DNA"/>
</dbReference>
<evidence type="ECO:0000313" key="3">
    <source>
        <dbReference type="EMBL" id="RKO98787.1"/>
    </source>
</evidence>
<evidence type="ECO:0000313" key="5">
    <source>
        <dbReference type="Proteomes" id="UP000274922"/>
    </source>
</evidence>
<proteinExistence type="predicted"/>
<gene>
    <name evidence="2" type="ORF">CAUPRSCDRAFT_11543</name>
    <name evidence="3" type="ORF">CXG81DRAFT_21053</name>
</gene>
<dbReference type="Proteomes" id="UP000274922">
    <property type="component" value="Unassembled WGS sequence"/>
</dbReference>